<keyword evidence="2" id="KW-1185">Reference proteome</keyword>
<sequence length="218" mass="23365">MTSVQIPGRFNGPPDSGNGGYVCGRLAEHRDEGTVTVMLRNPAPLDTPLRLEDGKLFDGERLIAESRAGAFERDVPDPVSRDVAEKAAGAYETNEMFAYCFVCGNAREDGLRLTPGPVRADVVATPWTPDESLPIGGALLWAALDCPGGWSVPNMLDRPALLGSMTATVLDLPEAGEPCVVVGENHGEQGRKIFTAAAVYGADERLLGHSEHIWIRLK</sequence>
<evidence type="ECO:0000313" key="1">
    <source>
        <dbReference type="EMBL" id="TQM28594.1"/>
    </source>
</evidence>
<dbReference type="AlphaFoldDB" id="A0A543F462"/>
<evidence type="ECO:0000313" key="2">
    <source>
        <dbReference type="Proteomes" id="UP000316331"/>
    </source>
</evidence>
<dbReference type="SUPFAM" id="SSF54637">
    <property type="entry name" value="Thioesterase/thiol ester dehydrase-isomerase"/>
    <property type="match status" value="1"/>
</dbReference>
<evidence type="ECO:0008006" key="3">
    <source>
        <dbReference type="Google" id="ProtNLM"/>
    </source>
</evidence>
<gene>
    <name evidence="1" type="ORF">FB390_0167</name>
</gene>
<reference evidence="1 2" key="1">
    <citation type="submission" date="2019-06" db="EMBL/GenBank/DDBJ databases">
        <title>Sequencing the genomes of 1000 actinobacteria strains.</title>
        <authorList>
            <person name="Klenk H.-P."/>
        </authorList>
    </citation>
    <scope>NUCLEOTIDE SEQUENCE [LARGE SCALE GENOMIC DNA]</scope>
    <source>
        <strain evidence="1 2">DSM 103495</strain>
    </source>
</reference>
<dbReference type="InterPro" id="IPR029069">
    <property type="entry name" value="HotDog_dom_sf"/>
</dbReference>
<accession>A0A543F462</accession>
<dbReference type="Gene3D" id="3.10.129.10">
    <property type="entry name" value="Hotdog Thioesterase"/>
    <property type="match status" value="1"/>
</dbReference>
<dbReference type="RefSeq" id="WP_141807223.1">
    <property type="nucleotide sequence ID" value="NZ_VFPG01000001.1"/>
</dbReference>
<dbReference type="EMBL" id="VFPG01000001">
    <property type="protein sequence ID" value="TQM28594.1"/>
    <property type="molecule type" value="Genomic_DNA"/>
</dbReference>
<comment type="caution">
    <text evidence="1">The sequence shown here is derived from an EMBL/GenBank/DDBJ whole genome shotgun (WGS) entry which is preliminary data.</text>
</comment>
<protein>
    <recommendedName>
        <fullName evidence="3">Thioesterase superfamily protein</fullName>
    </recommendedName>
</protein>
<proteinExistence type="predicted"/>
<organism evidence="1 2">
    <name type="scientific">Nocardia bhagyanarayanae</name>
    <dbReference type="NCBI Taxonomy" id="1215925"/>
    <lineage>
        <taxon>Bacteria</taxon>
        <taxon>Bacillati</taxon>
        <taxon>Actinomycetota</taxon>
        <taxon>Actinomycetes</taxon>
        <taxon>Mycobacteriales</taxon>
        <taxon>Nocardiaceae</taxon>
        <taxon>Nocardia</taxon>
    </lineage>
</organism>
<dbReference type="OrthoDB" id="5495835at2"/>
<name>A0A543F462_9NOCA</name>
<dbReference type="Proteomes" id="UP000316331">
    <property type="component" value="Unassembled WGS sequence"/>
</dbReference>